<evidence type="ECO:0000259" key="2">
    <source>
        <dbReference type="Pfam" id="PF22936"/>
    </source>
</evidence>
<gene>
    <name evidence="3" type="ORF">E6C27_scaffold56G00530</name>
</gene>
<protein>
    <submittedName>
        <fullName evidence="3">Polyprotein</fullName>
    </submittedName>
</protein>
<dbReference type="PANTHER" id="PTHR47592:SF27">
    <property type="entry name" value="OS08G0421700 PROTEIN"/>
    <property type="match status" value="1"/>
</dbReference>
<organism evidence="3 4">
    <name type="scientific">Cucumis melo var. makuwa</name>
    <name type="common">Oriental melon</name>
    <dbReference type="NCBI Taxonomy" id="1194695"/>
    <lineage>
        <taxon>Eukaryota</taxon>
        <taxon>Viridiplantae</taxon>
        <taxon>Streptophyta</taxon>
        <taxon>Embryophyta</taxon>
        <taxon>Tracheophyta</taxon>
        <taxon>Spermatophyta</taxon>
        <taxon>Magnoliopsida</taxon>
        <taxon>eudicotyledons</taxon>
        <taxon>Gunneridae</taxon>
        <taxon>Pentapetalae</taxon>
        <taxon>rosids</taxon>
        <taxon>fabids</taxon>
        <taxon>Cucurbitales</taxon>
        <taxon>Cucurbitaceae</taxon>
        <taxon>Benincaseae</taxon>
        <taxon>Cucumis</taxon>
    </lineage>
</organism>
<dbReference type="AlphaFoldDB" id="A0A5A7T2T8"/>
<comment type="caution">
    <text evidence="3">The sequence shown here is derived from an EMBL/GenBank/DDBJ whole genome shotgun (WGS) entry which is preliminary data.</text>
</comment>
<dbReference type="EMBL" id="SSTE01019881">
    <property type="protein sequence ID" value="KAA0035887.1"/>
    <property type="molecule type" value="Genomic_DNA"/>
</dbReference>
<feature type="transmembrane region" description="Helical" evidence="1">
    <location>
        <begin position="176"/>
        <end position="196"/>
    </location>
</feature>
<sequence length="198" mass="22949">MMARQFQSELMSFDLNRPFRFEGAHFKSTMATAKEVWDALQKKYDTKEGRLKKRSEDWWLDTGASRHVSYDLSPFRKYNKVKDKNILLGDHHTTKVSGIREVELKFTSGKMLVLKEVLHTPEIRKNLVSGYLLDKAGFTQTIESDLFTLTKNNVFMGKGYATDVIFKLNLEISKNLSFAYMLSSFMFGMLEFVMLIKG</sequence>
<evidence type="ECO:0000313" key="3">
    <source>
        <dbReference type="EMBL" id="KAA0035887.1"/>
    </source>
</evidence>
<dbReference type="OrthoDB" id="2596766at2759"/>
<keyword evidence="1" id="KW-0472">Membrane</keyword>
<accession>A0A5A7T2T8</accession>
<feature type="domain" description="Retrovirus-related Pol polyprotein from transposon TNT 1-94-like beta-barrel" evidence="2">
    <location>
        <begin position="58"/>
        <end position="138"/>
    </location>
</feature>
<dbReference type="Proteomes" id="UP000321393">
    <property type="component" value="Unassembled WGS sequence"/>
</dbReference>
<keyword evidence="1" id="KW-0812">Transmembrane</keyword>
<name>A0A5A7T2T8_CUCMM</name>
<proteinExistence type="predicted"/>
<dbReference type="PANTHER" id="PTHR47592">
    <property type="entry name" value="PBF68 PROTEIN"/>
    <property type="match status" value="1"/>
</dbReference>
<evidence type="ECO:0000313" key="4">
    <source>
        <dbReference type="Proteomes" id="UP000321393"/>
    </source>
</evidence>
<dbReference type="Pfam" id="PF22936">
    <property type="entry name" value="Pol_BBD"/>
    <property type="match status" value="1"/>
</dbReference>
<evidence type="ECO:0000256" key="1">
    <source>
        <dbReference type="SAM" id="Phobius"/>
    </source>
</evidence>
<dbReference type="InterPro" id="IPR054722">
    <property type="entry name" value="PolX-like_BBD"/>
</dbReference>
<keyword evidence="1" id="KW-1133">Transmembrane helix</keyword>
<reference evidence="3 4" key="1">
    <citation type="submission" date="2019-08" db="EMBL/GenBank/DDBJ databases">
        <title>Draft genome sequences of two oriental melons (Cucumis melo L. var makuwa).</title>
        <authorList>
            <person name="Kwon S.-Y."/>
        </authorList>
    </citation>
    <scope>NUCLEOTIDE SEQUENCE [LARGE SCALE GENOMIC DNA]</scope>
    <source>
        <strain evidence="4">cv. SW 3</strain>
        <tissue evidence="3">Leaf</tissue>
    </source>
</reference>